<dbReference type="Proteomes" id="UP001432027">
    <property type="component" value="Unassembled WGS sequence"/>
</dbReference>
<comment type="caution">
    <text evidence="2">The sequence shown here is derived from an EMBL/GenBank/DDBJ whole genome shotgun (WGS) entry which is preliminary data.</text>
</comment>
<organism evidence="2 3">
    <name type="scientific">Pristionchus entomophagus</name>
    <dbReference type="NCBI Taxonomy" id="358040"/>
    <lineage>
        <taxon>Eukaryota</taxon>
        <taxon>Metazoa</taxon>
        <taxon>Ecdysozoa</taxon>
        <taxon>Nematoda</taxon>
        <taxon>Chromadorea</taxon>
        <taxon>Rhabditida</taxon>
        <taxon>Rhabditina</taxon>
        <taxon>Diplogasteromorpha</taxon>
        <taxon>Diplogasteroidea</taxon>
        <taxon>Neodiplogasteridae</taxon>
        <taxon>Pristionchus</taxon>
    </lineage>
</organism>
<dbReference type="PANTHER" id="PTHR21593:SF36">
    <property type="entry name" value="DUF148 DOMAIN-CONTAINING PROTEIN-RELATED"/>
    <property type="match status" value="1"/>
</dbReference>
<accession>A0AAV5U5K1</accession>
<name>A0AAV5U5K1_9BILA</name>
<sequence>LLLLLLPTLGASFYPENVAFLSSVSSTGASQYNQIVNNQQSTRSQMEQQLNQWASQYGMTSQVTQLINARASMLKNISDTATTDAQNLPSLIQKLYNVANSPSLTSSQVETQMRLMLDSATPGQKKMATSAFGIDLGGSTNGNGNGGFGNGNNGGFGNGNNGGFGNGNNGGSGNGNNGGFGTGNNGNNGGFGNGNTGGFGNGNNGGFGTGNNGGFGNGNNGGFGTGNSGNNGGFGTGN</sequence>
<dbReference type="AlphaFoldDB" id="A0AAV5U5K1"/>
<gene>
    <name evidence="2" type="ORF">PENTCL1PPCAC_23976</name>
</gene>
<reference evidence="2" key="1">
    <citation type="submission" date="2023-10" db="EMBL/GenBank/DDBJ databases">
        <title>Genome assembly of Pristionchus species.</title>
        <authorList>
            <person name="Yoshida K."/>
            <person name="Sommer R.J."/>
        </authorList>
    </citation>
    <scope>NUCLEOTIDE SEQUENCE</scope>
    <source>
        <strain evidence="2">RS0144</strain>
    </source>
</reference>
<protein>
    <recommendedName>
        <fullName evidence="1">SXP/RAL-2 family protein Ani s 5-like cation-binding domain-containing protein</fullName>
    </recommendedName>
</protein>
<feature type="non-terminal residue" evidence="2">
    <location>
        <position position="1"/>
    </location>
</feature>
<dbReference type="PANTHER" id="PTHR21593">
    <property type="entry name" value="PRION-LIKE- Q/N-RICH -DOMAIN-BEARING PROTEIN PROTEIN"/>
    <property type="match status" value="1"/>
</dbReference>
<feature type="domain" description="SXP/RAL-2 family protein Ani s 5-like cation-binding" evidence="1">
    <location>
        <begin position="30"/>
        <end position="114"/>
    </location>
</feature>
<feature type="non-terminal residue" evidence="2">
    <location>
        <position position="238"/>
    </location>
</feature>
<dbReference type="InterPro" id="IPR003677">
    <property type="entry name" value="ANIS5_cation-bd"/>
</dbReference>
<keyword evidence="3" id="KW-1185">Reference proteome</keyword>
<dbReference type="InterPro" id="IPR052823">
    <property type="entry name" value="SXP/RAL-2_related"/>
</dbReference>
<evidence type="ECO:0000313" key="3">
    <source>
        <dbReference type="Proteomes" id="UP001432027"/>
    </source>
</evidence>
<dbReference type="Pfam" id="PF02520">
    <property type="entry name" value="ANIS5_cation-bd"/>
    <property type="match status" value="1"/>
</dbReference>
<evidence type="ECO:0000259" key="1">
    <source>
        <dbReference type="Pfam" id="PF02520"/>
    </source>
</evidence>
<evidence type="ECO:0000313" key="2">
    <source>
        <dbReference type="EMBL" id="GMT01802.1"/>
    </source>
</evidence>
<dbReference type="EMBL" id="BTSX01000005">
    <property type="protein sequence ID" value="GMT01802.1"/>
    <property type="molecule type" value="Genomic_DNA"/>
</dbReference>
<proteinExistence type="predicted"/>